<dbReference type="Proteomes" id="UP000272010">
    <property type="component" value="Chromosome"/>
</dbReference>
<dbReference type="AlphaFoldDB" id="A0A386UKP4"/>
<sequence length="38" mass="4139">MDVVIIRPTNAGVANCSFFPRRKARVGHGVKGALLKMK</sequence>
<evidence type="ECO:0000313" key="1">
    <source>
        <dbReference type="EMBL" id="AYF00879.1"/>
    </source>
</evidence>
<accession>A0A386UKP4</accession>
<name>A0A386UKP4_9RHOB</name>
<gene>
    <name evidence="1" type="ORF">PY32053_01228</name>
</gene>
<dbReference type="EMBL" id="CP031078">
    <property type="protein sequence ID" value="AYF00879.1"/>
    <property type="molecule type" value="Genomic_DNA"/>
</dbReference>
<protein>
    <submittedName>
        <fullName evidence="1">Uncharacterized protein</fullName>
    </submittedName>
</protein>
<organism evidence="1 2">
    <name type="scientific">Paracoccus yeei</name>
    <dbReference type="NCBI Taxonomy" id="147645"/>
    <lineage>
        <taxon>Bacteria</taxon>
        <taxon>Pseudomonadati</taxon>
        <taxon>Pseudomonadota</taxon>
        <taxon>Alphaproteobacteria</taxon>
        <taxon>Rhodobacterales</taxon>
        <taxon>Paracoccaceae</taxon>
        <taxon>Paracoccus</taxon>
    </lineage>
</organism>
<evidence type="ECO:0000313" key="2">
    <source>
        <dbReference type="Proteomes" id="UP000272010"/>
    </source>
</evidence>
<proteinExistence type="predicted"/>
<reference evidence="2" key="1">
    <citation type="submission" date="2018-07" db="EMBL/GenBank/DDBJ databases">
        <title>Genome Structure of the Opportunistic Pathogen Paracoccus yeei (Alphaproteobacteria) and Identification of Putative Virulence Factors.</title>
        <authorList>
            <person name="Lasek R."/>
            <person name="Szuplewska M."/>
            <person name="Mitura M."/>
            <person name="Decewicz P."/>
            <person name="Chmielowska C."/>
            <person name="Pawlot A."/>
            <person name="Sentkowska D."/>
            <person name="Czarnecki J."/>
            <person name="Bartosik D."/>
        </authorList>
    </citation>
    <scope>NUCLEOTIDE SEQUENCE [LARGE SCALE GENOMIC DNA]</scope>
    <source>
        <strain evidence="2">CCUG 32053</strain>
    </source>
</reference>